<evidence type="ECO:0000313" key="2">
    <source>
        <dbReference type="EMBL" id="SVE57656.1"/>
    </source>
</evidence>
<protein>
    <recommendedName>
        <fullName evidence="3">L-2-amino-thiazoline-4-carboxylic acid hydrolase</fullName>
    </recommendedName>
</protein>
<proteinExistence type="predicted"/>
<keyword evidence="1" id="KW-0472">Membrane</keyword>
<feature type="non-terminal residue" evidence="2">
    <location>
        <position position="1"/>
    </location>
</feature>
<dbReference type="EMBL" id="UINC01226959">
    <property type="protein sequence ID" value="SVE57656.1"/>
    <property type="molecule type" value="Genomic_DNA"/>
</dbReference>
<organism evidence="2">
    <name type="scientific">marine metagenome</name>
    <dbReference type="NCBI Taxonomy" id="408172"/>
    <lineage>
        <taxon>unclassified sequences</taxon>
        <taxon>metagenomes</taxon>
        <taxon>ecological metagenomes</taxon>
    </lineage>
</organism>
<reference evidence="2" key="1">
    <citation type="submission" date="2018-05" db="EMBL/GenBank/DDBJ databases">
        <authorList>
            <person name="Lanie J.A."/>
            <person name="Ng W.-L."/>
            <person name="Kazmierczak K.M."/>
            <person name="Andrzejewski T.M."/>
            <person name="Davidsen T.M."/>
            <person name="Wayne K.J."/>
            <person name="Tettelin H."/>
            <person name="Glass J.I."/>
            <person name="Rusch D."/>
            <person name="Podicherti R."/>
            <person name="Tsui H.-C.T."/>
            <person name="Winkler M.E."/>
        </authorList>
    </citation>
    <scope>NUCLEOTIDE SEQUENCE</scope>
</reference>
<name>A0A383ELB4_9ZZZZ</name>
<gene>
    <name evidence="2" type="ORF">METZ01_LOCUS510510</name>
</gene>
<evidence type="ECO:0000256" key="1">
    <source>
        <dbReference type="SAM" id="Phobius"/>
    </source>
</evidence>
<dbReference type="Pfam" id="PF14196">
    <property type="entry name" value="ATC_hydrolase"/>
    <property type="match status" value="1"/>
</dbReference>
<keyword evidence="1" id="KW-1133">Transmembrane helix</keyword>
<dbReference type="InterPro" id="IPR026002">
    <property type="entry name" value="ATC_hydrolase-like"/>
</dbReference>
<accession>A0A383ELB4</accession>
<keyword evidence="1" id="KW-0812">Transmembrane</keyword>
<evidence type="ECO:0008006" key="3">
    <source>
        <dbReference type="Google" id="ProtNLM"/>
    </source>
</evidence>
<feature type="transmembrane region" description="Helical" evidence="1">
    <location>
        <begin position="12"/>
        <end position="31"/>
    </location>
</feature>
<dbReference type="AlphaFoldDB" id="A0A383ELB4"/>
<sequence length="207" mass="24132">VRRRMNRKALRVVAGHLGPFQQLCFLWRFFFARRRARRIDLTKFRKRGLNNERFINTQLNYLALFVTLKDITNTDRAIEIAKDVMEKTAREPLLLCLPPQEDVRATGAPFEVFRQYLRAVPAAACSGGCHEMRISEDTPETFQFDVTWCVWLELARAMRVPEACLPNCYSDDLVFPDYFGDLGIKYKRTQTLAGGGRCCDFRFERSF</sequence>